<dbReference type="SMART" id="SM00316">
    <property type="entry name" value="S1"/>
    <property type="match status" value="1"/>
</dbReference>
<evidence type="ECO:0000313" key="8">
    <source>
        <dbReference type="Proteomes" id="UP000011728"/>
    </source>
</evidence>
<sequence length="506" mass="58886">MINLLHLVQLRAHCKLKGWCLRVKEIFIERREKILRIAIKSNNELIESIVEENNNEPIIGEIYKGKIKNILPAINSIFVDIGLDKEGYMYYSEELKAKGIKKGEEILVEVIKEPINDKGAKLTSKVSIPGKYVVLNCYEKGINFSKRIEDNEKKNIILNNIKPLENASITIRTEGINVDLVELNDEINKLYKEFENIDNKMKHSLGQKKLYGEDLSLIKILNNSDKNETTKIYVDTDIDFEKIEMFVRGKENIKLEKHDNFRNLFDFYGLEKELLKLRHNKVNLPCGGYIVIDKTEAMYVIDINTGKNIKERNFNKTILETNLEAAKEIGKQIRLRNLSGIIVIDFIDMRDKSQKDIVMDALKESLKSDKGNIKIFPFTQLDLVQIARKRQGKSVYEYMEEKCTLCKGRGMILKLSYIAGLIKNDIVRMKEENSIGCFHIELDNLYKDRVNEDMFNFIKEIEALDKEIYLTYVDNIEGYKIEPLIFQGQKDNLKDYKVSVIEKYTH</sequence>
<dbReference type="CDD" id="cd04453">
    <property type="entry name" value="S1_RNase_E"/>
    <property type="match status" value="1"/>
</dbReference>
<name>M1N6B4_9CLOT</name>
<keyword evidence="3 7" id="KW-0378">Hydrolase</keyword>
<dbReference type="PANTHER" id="PTHR30001:SF0">
    <property type="entry name" value="RIBONUCLEASE G"/>
    <property type="match status" value="1"/>
</dbReference>
<keyword evidence="5" id="KW-0694">RNA-binding</keyword>
<dbReference type="AlphaFoldDB" id="M1N6B4"/>
<dbReference type="EC" id="3.1.26.12" evidence="7"/>
<dbReference type="KEGG" id="csr:Cspa_c52010"/>
<dbReference type="GO" id="GO:0005737">
    <property type="term" value="C:cytoplasm"/>
    <property type="evidence" value="ECO:0007669"/>
    <property type="project" value="TreeGrafter"/>
</dbReference>
<dbReference type="GO" id="GO:0006364">
    <property type="term" value="P:rRNA processing"/>
    <property type="evidence" value="ECO:0007669"/>
    <property type="project" value="TreeGrafter"/>
</dbReference>
<dbReference type="EMBL" id="CP004121">
    <property type="protein sequence ID" value="AGF58952.1"/>
    <property type="molecule type" value="Genomic_DNA"/>
</dbReference>
<keyword evidence="4" id="KW-0460">Magnesium</keyword>
<evidence type="ECO:0000256" key="2">
    <source>
        <dbReference type="ARBA" id="ARBA00022723"/>
    </source>
</evidence>
<dbReference type="GO" id="GO:0046872">
    <property type="term" value="F:metal ion binding"/>
    <property type="evidence" value="ECO:0007669"/>
    <property type="project" value="UniProtKB-KW"/>
</dbReference>
<dbReference type="STRING" id="36745.CLSAP_49490"/>
<dbReference type="PROSITE" id="PS50126">
    <property type="entry name" value="S1"/>
    <property type="match status" value="1"/>
</dbReference>
<evidence type="ECO:0000256" key="3">
    <source>
        <dbReference type="ARBA" id="ARBA00022801"/>
    </source>
</evidence>
<dbReference type="GO" id="GO:0008995">
    <property type="term" value="F:ribonuclease E activity"/>
    <property type="evidence" value="ECO:0007669"/>
    <property type="project" value="UniProtKB-EC"/>
</dbReference>
<evidence type="ECO:0000256" key="5">
    <source>
        <dbReference type="ARBA" id="ARBA00022884"/>
    </source>
</evidence>
<dbReference type="SUPFAM" id="SSF50249">
    <property type="entry name" value="Nucleic acid-binding proteins"/>
    <property type="match status" value="1"/>
</dbReference>
<evidence type="ECO:0000256" key="1">
    <source>
        <dbReference type="ARBA" id="ARBA00001946"/>
    </source>
</evidence>
<dbReference type="InterPro" id="IPR012340">
    <property type="entry name" value="NA-bd_OB-fold"/>
</dbReference>
<dbReference type="eggNOG" id="COG1530">
    <property type="taxonomic scope" value="Bacteria"/>
</dbReference>
<protein>
    <submittedName>
        <fullName evidence="7">Ribonuclease E</fullName>
        <ecNumber evidence="7">3.1.26.12</ecNumber>
    </submittedName>
</protein>
<evidence type="ECO:0000313" key="7">
    <source>
        <dbReference type="EMBL" id="AGF58952.1"/>
    </source>
</evidence>
<dbReference type="GO" id="GO:0003723">
    <property type="term" value="F:RNA binding"/>
    <property type="evidence" value="ECO:0007669"/>
    <property type="project" value="UniProtKB-KW"/>
</dbReference>
<organism evidence="7 8">
    <name type="scientific">Clostridium saccharoperbutylacetonicum N1-4(HMT)</name>
    <dbReference type="NCBI Taxonomy" id="931276"/>
    <lineage>
        <taxon>Bacteria</taxon>
        <taxon>Bacillati</taxon>
        <taxon>Bacillota</taxon>
        <taxon>Clostridia</taxon>
        <taxon>Eubacteriales</taxon>
        <taxon>Clostridiaceae</taxon>
        <taxon>Clostridium</taxon>
    </lineage>
</organism>
<evidence type="ECO:0000259" key="6">
    <source>
        <dbReference type="PROSITE" id="PS50126"/>
    </source>
</evidence>
<feature type="domain" description="S1 motif" evidence="6">
    <location>
        <begin position="60"/>
        <end position="125"/>
    </location>
</feature>
<keyword evidence="2" id="KW-0479">Metal-binding</keyword>
<reference evidence="7 8" key="1">
    <citation type="submission" date="2013-02" db="EMBL/GenBank/DDBJ databases">
        <title>Genome sequence of Clostridium saccharoperbutylacetonicum N1-4(HMT).</title>
        <authorList>
            <person name="Poehlein A."/>
            <person name="Daniel R."/>
        </authorList>
    </citation>
    <scope>NUCLEOTIDE SEQUENCE [LARGE SCALE GENOMIC DNA]</scope>
    <source>
        <strain evidence="8">N1-4(HMT)</strain>
    </source>
</reference>
<dbReference type="Proteomes" id="UP000011728">
    <property type="component" value="Chromosome"/>
</dbReference>
<dbReference type="Pfam" id="PF10150">
    <property type="entry name" value="RNase_E_G"/>
    <property type="match status" value="1"/>
</dbReference>
<dbReference type="InterPro" id="IPR003029">
    <property type="entry name" value="S1_domain"/>
</dbReference>
<evidence type="ECO:0000256" key="4">
    <source>
        <dbReference type="ARBA" id="ARBA00022842"/>
    </source>
</evidence>
<dbReference type="InterPro" id="IPR019307">
    <property type="entry name" value="RNA-bd_AU-1/RNase_E/G"/>
</dbReference>
<gene>
    <name evidence="7" type="primary">rne</name>
    <name evidence="7" type="ORF">Cspa_c52010</name>
</gene>
<accession>M1N6B4</accession>
<dbReference type="PATRIC" id="fig|931276.5.peg.5256"/>
<proteinExistence type="predicted"/>
<dbReference type="NCBIfam" id="TIGR00757">
    <property type="entry name" value="RNaseEG"/>
    <property type="match status" value="1"/>
</dbReference>
<keyword evidence="8" id="KW-1185">Reference proteome</keyword>
<comment type="cofactor">
    <cofactor evidence="1">
        <name>Mg(2+)</name>
        <dbReference type="ChEBI" id="CHEBI:18420"/>
    </cofactor>
</comment>
<dbReference type="HOGENOM" id="CLU_003468_5_3_9"/>
<dbReference type="Gene3D" id="2.40.50.140">
    <property type="entry name" value="Nucleic acid-binding proteins"/>
    <property type="match status" value="1"/>
</dbReference>
<dbReference type="InterPro" id="IPR004659">
    <property type="entry name" value="RNase_E/G"/>
</dbReference>
<dbReference type="PANTHER" id="PTHR30001">
    <property type="entry name" value="RIBONUCLEASE"/>
    <property type="match status" value="1"/>
</dbReference>